<dbReference type="PROSITE" id="PS51192">
    <property type="entry name" value="HELICASE_ATP_BIND_1"/>
    <property type="match status" value="1"/>
</dbReference>
<feature type="compositionally biased region" description="Basic residues" evidence="7">
    <location>
        <begin position="360"/>
        <end position="379"/>
    </location>
</feature>
<dbReference type="SUPFAM" id="SSF52540">
    <property type="entry name" value="P-loop containing nucleoside triphosphate hydrolases"/>
    <property type="match status" value="1"/>
</dbReference>
<dbReference type="GO" id="GO:0005829">
    <property type="term" value="C:cytosol"/>
    <property type="evidence" value="ECO:0007669"/>
    <property type="project" value="TreeGrafter"/>
</dbReference>
<proteinExistence type="inferred from homology"/>
<evidence type="ECO:0000256" key="6">
    <source>
        <dbReference type="RuleBase" id="RU000492"/>
    </source>
</evidence>
<dbReference type="InterPro" id="IPR050079">
    <property type="entry name" value="DEAD_box_RNA_helicase"/>
</dbReference>
<dbReference type="EMBL" id="VMNH01000003">
    <property type="protein sequence ID" value="TVO78508.1"/>
    <property type="molecule type" value="Genomic_DNA"/>
</dbReference>
<keyword evidence="11" id="KW-1185">Reference proteome</keyword>
<dbReference type="Proteomes" id="UP000316649">
    <property type="component" value="Unassembled WGS sequence"/>
</dbReference>
<dbReference type="CDD" id="cd00268">
    <property type="entry name" value="DEADc"/>
    <property type="match status" value="1"/>
</dbReference>
<dbReference type="PANTHER" id="PTHR47959:SF3">
    <property type="entry name" value="ATP-DEPENDENT RNA HELICASE SRMB"/>
    <property type="match status" value="1"/>
</dbReference>
<dbReference type="SMART" id="SM00490">
    <property type="entry name" value="HELICc"/>
    <property type="match status" value="1"/>
</dbReference>
<evidence type="ECO:0000259" key="9">
    <source>
        <dbReference type="PROSITE" id="PS51194"/>
    </source>
</evidence>
<dbReference type="GO" id="GO:0003676">
    <property type="term" value="F:nucleic acid binding"/>
    <property type="evidence" value="ECO:0007669"/>
    <property type="project" value="InterPro"/>
</dbReference>
<evidence type="ECO:0000256" key="4">
    <source>
        <dbReference type="ARBA" id="ARBA00022840"/>
    </source>
</evidence>
<dbReference type="PROSITE" id="PS00039">
    <property type="entry name" value="DEAD_ATP_HELICASE"/>
    <property type="match status" value="1"/>
</dbReference>
<dbReference type="InterPro" id="IPR014001">
    <property type="entry name" value="Helicase_ATP-bd"/>
</dbReference>
<evidence type="ECO:0000256" key="7">
    <source>
        <dbReference type="SAM" id="MobiDB-lite"/>
    </source>
</evidence>
<feature type="domain" description="Helicase ATP-binding" evidence="8">
    <location>
        <begin position="12"/>
        <end position="185"/>
    </location>
</feature>
<comment type="caution">
    <text evidence="10">The sequence shown here is derived from an EMBL/GenBank/DDBJ whole genome shotgun (WGS) entry which is preliminary data.</text>
</comment>
<dbReference type="SMART" id="SM00487">
    <property type="entry name" value="DEXDc"/>
    <property type="match status" value="1"/>
</dbReference>
<evidence type="ECO:0000256" key="1">
    <source>
        <dbReference type="ARBA" id="ARBA00022741"/>
    </source>
</evidence>
<dbReference type="GO" id="GO:0016787">
    <property type="term" value="F:hydrolase activity"/>
    <property type="evidence" value="ECO:0007669"/>
    <property type="project" value="UniProtKB-KW"/>
</dbReference>
<evidence type="ECO:0000256" key="3">
    <source>
        <dbReference type="ARBA" id="ARBA00022806"/>
    </source>
</evidence>
<keyword evidence="4 6" id="KW-0067">ATP-binding</keyword>
<evidence type="ECO:0000256" key="2">
    <source>
        <dbReference type="ARBA" id="ARBA00022801"/>
    </source>
</evidence>
<dbReference type="InterPro" id="IPR044742">
    <property type="entry name" value="DEAD/DEAH_RhlB"/>
</dbReference>
<dbReference type="CDD" id="cd18787">
    <property type="entry name" value="SF2_C_DEAD"/>
    <property type="match status" value="1"/>
</dbReference>
<dbReference type="InterPro" id="IPR001650">
    <property type="entry name" value="Helicase_C-like"/>
</dbReference>
<dbReference type="Gene3D" id="3.40.50.300">
    <property type="entry name" value="P-loop containing nucleotide triphosphate hydrolases"/>
    <property type="match status" value="2"/>
</dbReference>
<dbReference type="InterPro" id="IPR000629">
    <property type="entry name" value="RNA-helicase_DEAD-box_CS"/>
</dbReference>
<gene>
    <name evidence="10" type="ORF">FHP88_02065</name>
</gene>
<protein>
    <submittedName>
        <fullName evidence="10">DEAD/DEAH box helicase</fullName>
    </submittedName>
</protein>
<dbReference type="AlphaFoldDB" id="A0A558DP73"/>
<feature type="compositionally biased region" description="Basic residues" evidence="7">
    <location>
        <begin position="423"/>
        <end position="432"/>
    </location>
</feature>
<feature type="compositionally biased region" description="Basic residues" evidence="7">
    <location>
        <begin position="388"/>
        <end position="406"/>
    </location>
</feature>
<dbReference type="Pfam" id="PF00271">
    <property type="entry name" value="Helicase_C"/>
    <property type="match status" value="1"/>
</dbReference>
<name>A0A558DP73_9GAMM</name>
<dbReference type="GO" id="GO:0003724">
    <property type="term" value="F:RNA helicase activity"/>
    <property type="evidence" value="ECO:0007669"/>
    <property type="project" value="TreeGrafter"/>
</dbReference>
<dbReference type="InterPro" id="IPR027417">
    <property type="entry name" value="P-loop_NTPase"/>
</dbReference>
<keyword evidence="1 6" id="KW-0547">Nucleotide-binding</keyword>
<dbReference type="GO" id="GO:0005524">
    <property type="term" value="F:ATP binding"/>
    <property type="evidence" value="ECO:0007669"/>
    <property type="project" value="UniProtKB-KW"/>
</dbReference>
<feature type="region of interest" description="Disordered" evidence="7">
    <location>
        <begin position="359"/>
        <end position="432"/>
    </location>
</feature>
<keyword evidence="2 6" id="KW-0378">Hydrolase</keyword>
<evidence type="ECO:0000313" key="11">
    <source>
        <dbReference type="Proteomes" id="UP000316649"/>
    </source>
</evidence>
<dbReference type="Pfam" id="PF00270">
    <property type="entry name" value="DEAD"/>
    <property type="match status" value="1"/>
</dbReference>
<accession>A0A558DP73</accession>
<dbReference type="PANTHER" id="PTHR47959">
    <property type="entry name" value="ATP-DEPENDENT RNA HELICASE RHLE-RELATED"/>
    <property type="match status" value="1"/>
</dbReference>
<keyword evidence="3 6" id="KW-0347">Helicase</keyword>
<dbReference type="OrthoDB" id="9808889at2"/>
<evidence type="ECO:0000259" key="8">
    <source>
        <dbReference type="PROSITE" id="PS51192"/>
    </source>
</evidence>
<reference evidence="10 11" key="1">
    <citation type="submission" date="2019-07" db="EMBL/GenBank/DDBJ databases">
        <title>The pathways for chlorine oxyanion respiration interact through the shared metabolite chlorate.</title>
        <authorList>
            <person name="Barnum T.P."/>
            <person name="Cheng Y."/>
            <person name="Hill K.A."/>
            <person name="Lucas L.N."/>
            <person name="Carlson H.K."/>
            <person name="Coates J.D."/>
        </authorList>
    </citation>
    <scope>NUCLEOTIDE SEQUENCE [LARGE SCALE GENOMIC DNA]</scope>
    <source>
        <strain evidence="10 11">BK-1</strain>
    </source>
</reference>
<evidence type="ECO:0000313" key="10">
    <source>
        <dbReference type="EMBL" id="TVO78508.1"/>
    </source>
</evidence>
<dbReference type="InterPro" id="IPR011545">
    <property type="entry name" value="DEAD/DEAH_box_helicase_dom"/>
</dbReference>
<organism evidence="10 11">
    <name type="scientific">Sedimenticola selenatireducens</name>
    <dbReference type="NCBI Taxonomy" id="191960"/>
    <lineage>
        <taxon>Bacteria</taxon>
        <taxon>Pseudomonadati</taxon>
        <taxon>Pseudomonadota</taxon>
        <taxon>Gammaproteobacteria</taxon>
        <taxon>Chromatiales</taxon>
        <taxon>Sedimenticolaceae</taxon>
        <taxon>Sedimenticola</taxon>
    </lineage>
</organism>
<dbReference type="PROSITE" id="PS51194">
    <property type="entry name" value="HELICASE_CTER"/>
    <property type="match status" value="1"/>
</dbReference>
<evidence type="ECO:0000256" key="5">
    <source>
        <dbReference type="ARBA" id="ARBA00038437"/>
    </source>
</evidence>
<sequence>MKEATPIQEQAIPVILANRDLMASAETGSGKTFAFLLPTLDRLLNKPAPESGTRVLIMVPTRELGHQILKQGEKLISETRLQIGLITGGESFKYQRALFRKNPEILVATPGRLLEHLEQDTPDFRDLEVLILDEADRMLDMGFSEDVLKITEQCNKKRQTLLFSATLGHRGLRTITDSLLKEPEIISLSTVRDRHSNITQQVIPADDKLHKQRILAWLLKNETYDKALVFTNTKLQADALGPELRKEHLRVGVLHGDMTQDERNQIMGFLRQGTIKVLVATDVAARGLDIKGVDLVINFNMARSGKDYVHRIGRTGRAGEQGLAISLISHQEWNLMTGIERYLKHEFEQRTIREVAGKYKGPKKIKSSGKSAGSKKSKIAAKEETPKAKKVKQRLRDKKNIGKRRQPSGTGSQEAPREAGHKPLTRKPKKPE</sequence>
<feature type="domain" description="Helicase C-terminal" evidence="9">
    <location>
        <begin position="201"/>
        <end position="363"/>
    </location>
</feature>
<comment type="similarity">
    <text evidence="5 6">Belongs to the DEAD box helicase family.</text>
</comment>